<proteinExistence type="inferred from homology"/>
<dbReference type="InterPro" id="IPR036937">
    <property type="entry name" value="Adhesion_dom_fimbrial_sf"/>
</dbReference>
<organism evidence="6 7">
    <name type="scientific">Klebsiella grimontii</name>
    <dbReference type="NCBI Taxonomy" id="2058152"/>
    <lineage>
        <taxon>Bacteria</taxon>
        <taxon>Pseudomonadati</taxon>
        <taxon>Pseudomonadota</taxon>
        <taxon>Gammaproteobacteria</taxon>
        <taxon>Enterobacterales</taxon>
        <taxon>Enterobacteriaceae</taxon>
        <taxon>Klebsiella/Raoultella group</taxon>
        <taxon>Klebsiella</taxon>
    </lineage>
</organism>
<evidence type="ECO:0000313" key="7">
    <source>
        <dbReference type="Proteomes" id="UP000220639"/>
    </source>
</evidence>
<dbReference type="Gene3D" id="2.60.40.1090">
    <property type="entry name" value="Fimbrial-type adhesion domain"/>
    <property type="match status" value="1"/>
</dbReference>
<reference evidence="7" key="1">
    <citation type="submission" date="2017-08" db="EMBL/GenBank/DDBJ databases">
        <authorList>
            <person name="Brisse S."/>
        </authorList>
    </citation>
    <scope>NUCLEOTIDE SEQUENCE [LARGE SCALE GENOMIC DNA]</scope>
    <source>
        <strain evidence="7">06D021</strain>
    </source>
</reference>
<dbReference type="InterPro" id="IPR008966">
    <property type="entry name" value="Adhesion_dom_sf"/>
</dbReference>
<dbReference type="AlphaFoldDB" id="A0A285B882"/>
<dbReference type="Pfam" id="PF00419">
    <property type="entry name" value="Fimbrial"/>
    <property type="match status" value="1"/>
</dbReference>
<evidence type="ECO:0000256" key="2">
    <source>
        <dbReference type="ARBA" id="ARBA00006671"/>
    </source>
</evidence>
<evidence type="ECO:0000256" key="3">
    <source>
        <dbReference type="ARBA" id="ARBA00023263"/>
    </source>
</evidence>
<dbReference type="Proteomes" id="UP000220639">
    <property type="component" value="Unassembled WGS sequence"/>
</dbReference>
<evidence type="ECO:0000256" key="1">
    <source>
        <dbReference type="ARBA" id="ARBA00004561"/>
    </source>
</evidence>
<dbReference type="EMBL" id="FZTC01000023">
    <property type="protein sequence ID" value="SNU37058.1"/>
    <property type="molecule type" value="Genomic_DNA"/>
</dbReference>
<evidence type="ECO:0000313" key="6">
    <source>
        <dbReference type="EMBL" id="SNU37058.1"/>
    </source>
</evidence>
<dbReference type="SUPFAM" id="SSF49401">
    <property type="entry name" value="Bacterial adhesins"/>
    <property type="match status" value="1"/>
</dbReference>
<dbReference type="InterPro" id="IPR054160">
    <property type="entry name" value="MrkD_recept-bd"/>
</dbReference>
<dbReference type="GO" id="GO:0043709">
    <property type="term" value="P:cell adhesion involved in single-species biofilm formation"/>
    <property type="evidence" value="ECO:0007669"/>
    <property type="project" value="TreeGrafter"/>
</dbReference>
<dbReference type="InterPro" id="IPR050263">
    <property type="entry name" value="Bact_Fimbrial_Adh_Pro"/>
</dbReference>
<dbReference type="GO" id="GO:0009289">
    <property type="term" value="C:pilus"/>
    <property type="evidence" value="ECO:0007669"/>
    <property type="project" value="UniProtKB-SubCell"/>
</dbReference>
<name>A0A285B882_9ENTR</name>
<protein>
    <submittedName>
        <fullName evidence="6">Fimbria adhesin protein</fullName>
    </submittedName>
</protein>
<dbReference type="PANTHER" id="PTHR33420">
    <property type="entry name" value="FIMBRIAL SUBUNIT ELFA-RELATED"/>
    <property type="match status" value="1"/>
</dbReference>
<accession>A0A285B882</accession>
<feature type="domain" description="Fimbrial-type adhesion" evidence="4">
    <location>
        <begin position="201"/>
        <end position="350"/>
    </location>
</feature>
<dbReference type="Gene3D" id="2.60.40.3310">
    <property type="match status" value="1"/>
</dbReference>
<evidence type="ECO:0000259" key="5">
    <source>
        <dbReference type="Pfam" id="PF22003"/>
    </source>
</evidence>
<dbReference type="InterPro" id="IPR000259">
    <property type="entry name" value="Adhesion_dom_fimbrial"/>
</dbReference>
<dbReference type="PANTHER" id="PTHR33420:SF14">
    <property type="entry name" value="TYPE 1 FIMBRIN D-MANNOSE SPECIFIC ADHESIN"/>
    <property type="match status" value="1"/>
</dbReference>
<feature type="domain" description="MrkD-like receptor binding" evidence="5">
    <location>
        <begin position="54"/>
        <end position="198"/>
    </location>
</feature>
<comment type="similarity">
    <text evidence="2">Belongs to the fimbrial protein family.</text>
</comment>
<keyword evidence="3" id="KW-0281">Fimbrium</keyword>
<comment type="subcellular location">
    <subcellularLocation>
        <location evidence="1">Fimbrium</location>
    </subcellularLocation>
</comment>
<dbReference type="Pfam" id="PF22003">
    <property type="entry name" value="MrkDrd"/>
    <property type="match status" value="1"/>
</dbReference>
<gene>
    <name evidence="6" type="primary">mrkD</name>
    <name evidence="6" type="ORF">KOSB73_30100</name>
</gene>
<evidence type="ECO:0000259" key="4">
    <source>
        <dbReference type="Pfam" id="PF00419"/>
    </source>
</evidence>
<sequence length="350" mass="36973">MERRTVLGGIKSGKNKGNAMSLMKKMTLFIGLMAMGTTSAWAYCTRLSQPTVSLDMVVGRVVVPPDLPVGSVIVSRDWTMSAPGGASYSCSSGTNRFVAKIVAPGATDLGNKIYSTNVPGIGLRFSRGGATVNIIYPGAYSSYVSRTTNYSLEGSRFTLEVIKTASVTGSGTLAAGKYTSYDWENGNNPILETRLSANAITVVSPSCTILSGKNMNVDVGTIKRSDLNGVGTTAGGKDFNIELQCSGGLSESGYANIQTSFSGTLASGTTVSRGALLNEKAGSSLAKGIGIQVLKDGVPLEFNKKYSAGTLRTQETRYITLPLHARFYQYAPTTSTGEVESHMIFNLTYD</sequence>